<dbReference type="RefSeq" id="WP_204972102.1">
    <property type="nucleotide sequence ID" value="NZ_JAAZTS010000014.1"/>
</dbReference>
<organism evidence="2 3">
    <name type="scientific">Caecibacteroides pullorum</name>
    <dbReference type="NCBI Taxonomy" id="2725562"/>
    <lineage>
        <taxon>Bacteria</taxon>
        <taxon>Pseudomonadati</taxon>
        <taxon>Bacteroidota</taxon>
        <taxon>Bacteroidia</taxon>
        <taxon>Bacteroidales</taxon>
        <taxon>Bacteroidaceae</taxon>
        <taxon>Caecibacteroides</taxon>
    </lineage>
</organism>
<name>A0AA41D8N1_9BACT</name>
<feature type="signal peptide" evidence="1">
    <location>
        <begin position="1"/>
        <end position="20"/>
    </location>
</feature>
<keyword evidence="3" id="KW-1185">Reference proteome</keyword>
<keyword evidence="1" id="KW-0732">Signal</keyword>
<dbReference type="SUPFAM" id="SSF141072">
    <property type="entry name" value="CalX-like"/>
    <property type="match status" value="1"/>
</dbReference>
<accession>A0AA41D8N1</accession>
<dbReference type="EMBL" id="JACJMO010000014">
    <property type="protein sequence ID" value="MBM6857883.1"/>
    <property type="molecule type" value="Genomic_DNA"/>
</dbReference>
<dbReference type="PROSITE" id="PS51257">
    <property type="entry name" value="PROKAR_LIPOPROTEIN"/>
    <property type="match status" value="1"/>
</dbReference>
<evidence type="ECO:0000256" key="1">
    <source>
        <dbReference type="SAM" id="SignalP"/>
    </source>
</evidence>
<sequence>MKYLKLLALCLLPISFAACSDDEEMNSGNATVGFASPEMSVAENTSMINVPIVVEGEHTGLIKVNVELIDAKGTSVTKDESVILTGSNIVMPIDVQTVYAEVRTLVNTTTDDFDRSFTLQITSAEGASISTASCKVNIEELIDPYEKLLGNYTFNAIDLTDGSSVTFNVELTQGAPQRSYTVEGFDGYLLGVGVTEREFWTLEYNAETESLTAVKGDYYAKNVNFGFLANCCVTPMKFNEAGDNVEPTTAWDATWDEGYTTITFDEDAILGIGLYSSTGQYAGWAGAYGNITLTKK</sequence>
<comment type="caution">
    <text evidence="2">The sequence shown here is derived from an EMBL/GenBank/DDBJ whole genome shotgun (WGS) entry which is preliminary data.</text>
</comment>
<dbReference type="Proteomes" id="UP000698924">
    <property type="component" value="Unassembled WGS sequence"/>
</dbReference>
<feature type="chain" id="PRO_5041440777" description="Calx-beta domain-containing protein" evidence="1">
    <location>
        <begin position="21"/>
        <end position="296"/>
    </location>
</feature>
<evidence type="ECO:0000313" key="3">
    <source>
        <dbReference type="Proteomes" id="UP000698924"/>
    </source>
</evidence>
<evidence type="ECO:0000313" key="2">
    <source>
        <dbReference type="EMBL" id="MBM6857883.1"/>
    </source>
</evidence>
<reference evidence="2 3" key="1">
    <citation type="journal article" date="2021" name="Sci. Rep.">
        <title>The distribution of antibiotic resistance genes in chicken gut microbiota commensals.</title>
        <authorList>
            <person name="Juricova H."/>
            <person name="Matiasovicova J."/>
            <person name="Kubasova T."/>
            <person name="Cejkova D."/>
            <person name="Rychlik I."/>
        </authorList>
    </citation>
    <scope>NUCLEOTIDE SEQUENCE [LARGE SCALE GENOMIC DNA]</scope>
    <source>
        <strain evidence="2 3">An421</strain>
    </source>
</reference>
<gene>
    <name evidence="2" type="ORF">H6D15_09785</name>
</gene>
<protein>
    <recommendedName>
        <fullName evidence="4">Calx-beta domain-containing protein</fullName>
    </recommendedName>
</protein>
<dbReference type="InterPro" id="IPR038081">
    <property type="entry name" value="CalX-like_sf"/>
</dbReference>
<dbReference type="Gene3D" id="2.60.40.2030">
    <property type="match status" value="1"/>
</dbReference>
<proteinExistence type="predicted"/>
<evidence type="ECO:0008006" key="4">
    <source>
        <dbReference type="Google" id="ProtNLM"/>
    </source>
</evidence>
<dbReference type="AlphaFoldDB" id="A0AA41D8N1"/>